<dbReference type="AlphaFoldDB" id="A0A410WTK3"/>
<dbReference type="KEGG" id="pchi:PC41400_08550"/>
<feature type="transmembrane region" description="Helical" evidence="8">
    <location>
        <begin position="67"/>
        <end position="91"/>
    </location>
</feature>
<gene>
    <name evidence="10" type="ORF">M5X16_25115</name>
    <name evidence="11" type="ORF">PC41400_08550</name>
</gene>
<dbReference type="Proteomes" id="UP000288943">
    <property type="component" value="Chromosome"/>
</dbReference>
<sequence length="419" mass="47787">MPHRLRSIPVRGWLWMVVLLTTLLKLVVVFKYGSSYNLGSDDQSYLETARIWLEKGMFTYNDSSKPTVFITPALPAFIALFMSGLGTGYVLEQTIRVVQVLMVSFSMILLFKIGIRLFNERTALIAVVLTAVYPPMWNISFYILTEALFVLALMLLVHGALKAMDKPTAGNAVWFGLMWAFAVYVRPTIALWPGFFLLLLIYWRAIPWKKLAVCLAVSALVFVLCLMPWWVRNYEVSGGQFIPLTKSSGNPLLLGTFPYGPPPVAEQRTWHASSDLWVNDAFDTQWAKERIRTGFAKQPLYYLQWYTIGKFATFWGDVYYWNAVNWVSLILPVGIHYTILGFGIRGIWLARGKRLTYLLTVLFAYMSLLHMIYLAHSRYSAPLMPFMALFAGYAILQAWERRGRTGAAAGRKHQKPSLP</sequence>
<dbReference type="GO" id="GO:0005886">
    <property type="term" value="C:plasma membrane"/>
    <property type="evidence" value="ECO:0007669"/>
    <property type="project" value="UniProtKB-SubCell"/>
</dbReference>
<evidence type="ECO:0000256" key="2">
    <source>
        <dbReference type="ARBA" id="ARBA00022475"/>
    </source>
</evidence>
<feature type="transmembrane region" description="Helical" evidence="8">
    <location>
        <begin position="379"/>
        <end position="396"/>
    </location>
</feature>
<dbReference type="EMBL" id="CP026520">
    <property type="protein sequence ID" value="QAV17708.1"/>
    <property type="molecule type" value="Genomic_DNA"/>
</dbReference>
<dbReference type="Pfam" id="PF13231">
    <property type="entry name" value="PMT_2"/>
    <property type="match status" value="1"/>
</dbReference>
<dbReference type="PANTHER" id="PTHR33908:SF11">
    <property type="entry name" value="MEMBRANE PROTEIN"/>
    <property type="match status" value="1"/>
</dbReference>
<evidence type="ECO:0000256" key="8">
    <source>
        <dbReference type="SAM" id="Phobius"/>
    </source>
</evidence>
<protein>
    <submittedName>
        <fullName evidence="10">Glycosyltransferase family 39 protein</fullName>
    </submittedName>
</protein>
<dbReference type="RefSeq" id="WP_042228972.1">
    <property type="nucleotide sequence ID" value="NZ_CP026520.1"/>
</dbReference>
<keyword evidence="6 8" id="KW-1133">Transmembrane helix</keyword>
<keyword evidence="7 8" id="KW-0472">Membrane</keyword>
<dbReference type="EMBL" id="JAMDMJ010000039">
    <property type="protein sequence ID" value="MCY9599042.1"/>
    <property type="molecule type" value="Genomic_DNA"/>
</dbReference>
<feature type="transmembrane region" description="Helical" evidence="8">
    <location>
        <begin position="12"/>
        <end position="30"/>
    </location>
</feature>
<dbReference type="OrthoDB" id="136232at2"/>
<comment type="subcellular location">
    <subcellularLocation>
        <location evidence="1">Cell membrane</location>
        <topology evidence="1">Multi-pass membrane protein</topology>
    </subcellularLocation>
</comment>
<feature type="transmembrane region" description="Helical" evidence="8">
    <location>
        <begin position="355"/>
        <end position="373"/>
    </location>
</feature>
<dbReference type="GeneID" id="95374859"/>
<evidence type="ECO:0000256" key="3">
    <source>
        <dbReference type="ARBA" id="ARBA00022676"/>
    </source>
</evidence>
<dbReference type="PANTHER" id="PTHR33908">
    <property type="entry name" value="MANNOSYLTRANSFERASE YKCB-RELATED"/>
    <property type="match status" value="1"/>
</dbReference>
<reference evidence="11 12" key="1">
    <citation type="submission" date="2018-01" db="EMBL/GenBank/DDBJ databases">
        <title>The whole genome sequencing and assembly of Paenibacillus chitinolyticus KCCM 41400 strain.</title>
        <authorList>
            <person name="Kim J.-Y."/>
            <person name="Park M.-K."/>
            <person name="Lee Y.-J."/>
            <person name="Yi H."/>
            <person name="Bahn Y.-S."/>
            <person name="Kim J.F."/>
            <person name="Lee D.-W."/>
        </authorList>
    </citation>
    <scope>NUCLEOTIDE SEQUENCE [LARGE SCALE GENOMIC DNA]</scope>
    <source>
        <strain evidence="11 12">KCCM 41400</strain>
    </source>
</reference>
<dbReference type="GO" id="GO:0009103">
    <property type="term" value="P:lipopolysaccharide biosynthetic process"/>
    <property type="evidence" value="ECO:0007669"/>
    <property type="project" value="UniProtKB-ARBA"/>
</dbReference>
<feature type="transmembrane region" description="Helical" evidence="8">
    <location>
        <begin position="173"/>
        <end position="199"/>
    </location>
</feature>
<evidence type="ECO:0000256" key="5">
    <source>
        <dbReference type="ARBA" id="ARBA00022692"/>
    </source>
</evidence>
<evidence type="ECO:0000259" key="9">
    <source>
        <dbReference type="Pfam" id="PF13231"/>
    </source>
</evidence>
<evidence type="ECO:0000256" key="4">
    <source>
        <dbReference type="ARBA" id="ARBA00022679"/>
    </source>
</evidence>
<feature type="transmembrane region" description="Helical" evidence="8">
    <location>
        <begin position="97"/>
        <end position="118"/>
    </location>
</feature>
<keyword evidence="3" id="KW-0328">Glycosyltransferase</keyword>
<dbReference type="InterPro" id="IPR038731">
    <property type="entry name" value="RgtA/B/C-like"/>
</dbReference>
<accession>A0A410WTK3</accession>
<keyword evidence="2" id="KW-1003">Cell membrane</keyword>
<keyword evidence="5 8" id="KW-0812">Transmembrane</keyword>
<proteinExistence type="predicted"/>
<evidence type="ECO:0000313" key="11">
    <source>
        <dbReference type="EMBL" id="QAV17708.1"/>
    </source>
</evidence>
<feature type="transmembrane region" description="Helical" evidence="8">
    <location>
        <begin position="323"/>
        <end position="343"/>
    </location>
</feature>
<evidence type="ECO:0000256" key="7">
    <source>
        <dbReference type="ARBA" id="ARBA00023136"/>
    </source>
</evidence>
<keyword evidence="4" id="KW-0808">Transferase</keyword>
<evidence type="ECO:0000256" key="6">
    <source>
        <dbReference type="ARBA" id="ARBA00022989"/>
    </source>
</evidence>
<dbReference type="GO" id="GO:0016763">
    <property type="term" value="F:pentosyltransferase activity"/>
    <property type="evidence" value="ECO:0007669"/>
    <property type="project" value="TreeGrafter"/>
</dbReference>
<evidence type="ECO:0000313" key="10">
    <source>
        <dbReference type="EMBL" id="MCY9599042.1"/>
    </source>
</evidence>
<feature type="transmembrane region" description="Helical" evidence="8">
    <location>
        <begin position="211"/>
        <end position="231"/>
    </location>
</feature>
<evidence type="ECO:0000313" key="13">
    <source>
        <dbReference type="Proteomes" id="UP001527202"/>
    </source>
</evidence>
<feature type="transmembrane region" description="Helical" evidence="8">
    <location>
        <begin position="139"/>
        <end position="161"/>
    </location>
</feature>
<reference evidence="10 13" key="2">
    <citation type="submission" date="2022-05" db="EMBL/GenBank/DDBJ databases">
        <title>Genome Sequencing of Bee-Associated Microbes.</title>
        <authorList>
            <person name="Dunlap C."/>
        </authorList>
    </citation>
    <scope>NUCLEOTIDE SEQUENCE [LARGE SCALE GENOMIC DNA]</scope>
    <source>
        <strain evidence="10 13">NRRL B-23120</strain>
    </source>
</reference>
<keyword evidence="13" id="KW-1185">Reference proteome</keyword>
<dbReference type="InterPro" id="IPR050297">
    <property type="entry name" value="LipidA_mod_glycosyltrf_83"/>
</dbReference>
<organism evidence="11 12">
    <name type="scientific">Paenibacillus chitinolyticus</name>
    <dbReference type="NCBI Taxonomy" id="79263"/>
    <lineage>
        <taxon>Bacteria</taxon>
        <taxon>Bacillati</taxon>
        <taxon>Bacillota</taxon>
        <taxon>Bacilli</taxon>
        <taxon>Bacillales</taxon>
        <taxon>Paenibacillaceae</taxon>
        <taxon>Paenibacillus</taxon>
    </lineage>
</organism>
<name>A0A410WTK3_9BACL</name>
<evidence type="ECO:0000313" key="12">
    <source>
        <dbReference type="Proteomes" id="UP000288943"/>
    </source>
</evidence>
<feature type="domain" description="Glycosyltransferase RgtA/B/C/D-like" evidence="9">
    <location>
        <begin position="72"/>
        <end position="229"/>
    </location>
</feature>
<dbReference type="Proteomes" id="UP001527202">
    <property type="component" value="Unassembled WGS sequence"/>
</dbReference>
<evidence type="ECO:0000256" key="1">
    <source>
        <dbReference type="ARBA" id="ARBA00004651"/>
    </source>
</evidence>